<reference evidence="1 2" key="1">
    <citation type="submission" date="2016-11" db="EMBL/GenBank/DDBJ databases">
        <title>The macronuclear genome of Stentor coeruleus: a giant cell with tiny introns.</title>
        <authorList>
            <person name="Slabodnick M."/>
            <person name="Ruby J.G."/>
            <person name="Reiff S.B."/>
            <person name="Swart E.C."/>
            <person name="Gosai S."/>
            <person name="Prabakaran S."/>
            <person name="Witkowska E."/>
            <person name="Larue G.E."/>
            <person name="Fisher S."/>
            <person name="Freeman R.M."/>
            <person name="Gunawardena J."/>
            <person name="Chu W."/>
            <person name="Stover N.A."/>
            <person name="Gregory B.D."/>
            <person name="Nowacki M."/>
            <person name="Derisi J."/>
            <person name="Roy S.W."/>
            <person name="Marshall W.F."/>
            <person name="Sood P."/>
        </authorList>
    </citation>
    <scope>NUCLEOTIDE SEQUENCE [LARGE SCALE GENOMIC DNA]</scope>
    <source>
        <strain evidence="1">WM001</strain>
    </source>
</reference>
<organism evidence="1 2">
    <name type="scientific">Stentor coeruleus</name>
    <dbReference type="NCBI Taxonomy" id="5963"/>
    <lineage>
        <taxon>Eukaryota</taxon>
        <taxon>Sar</taxon>
        <taxon>Alveolata</taxon>
        <taxon>Ciliophora</taxon>
        <taxon>Postciliodesmatophora</taxon>
        <taxon>Heterotrichea</taxon>
        <taxon>Heterotrichida</taxon>
        <taxon>Stentoridae</taxon>
        <taxon>Stentor</taxon>
    </lineage>
</organism>
<proteinExistence type="predicted"/>
<gene>
    <name evidence="1" type="ORF">SteCoe_12043</name>
</gene>
<evidence type="ECO:0000313" key="2">
    <source>
        <dbReference type="Proteomes" id="UP000187209"/>
    </source>
</evidence>
<keyword evidence="2" id="KW-1185">Reference proteome</keyword>
<protein>
    <submittedName>
        <fullName evidence="1">Uncharacterized protein</fullName>
    </submittedName>
</protein>
<dbReference type="EMBL" id="MPUH01000205">
    <property type="protein sequence ID" value="OMJ86462.1"/>
    <property type="molecule type" value="Genomic_DNA"/>
</dbReference>
<name>A0A1R2CBV4_9CILI</name>
<accession>A0A1R2CBV4</accession>
<sequence length="276" mass="31794">MGCIPTRKSDINKPRVVTPALTSQYLNTIDQKLLSSIRNQTDFNVKCRRFKIPEPEGKIFKVDIKSLFDSVIFGSADHGNEMEVILNDYKDFISSQSFFFSNVHSVCVSNFGLEKGLIIMITVLIANKLKVEADPECPYLKIIGNQEPVIELINSWNGYSRILENLHQKYERNKFCKGLLVKTSVIIRRYENLDEQNAKKRIKYLKEIKNFSVGFFDLLKEMMQRVILFADFFNKNKDIIVQIGQTAETVKLCTCEKMVHSCYIEGTDQGLTHINN</sequence>
<dbReference type="AlphaFoldDB" id="A0A1R2CBV4"/>
<dbReference type="Proteomes" id="UP000187209">
    <property type="component" value="Unassembled WGS sequence"/>
</dbReference>
<comment type="caution">
    <text evidence="1">The sequence shown here is derived from an EMBL/GenBank/DDBJ whole genome shotgun (WGS) entry which is preliminary data.</text>
</comment>
<evidence type="ECO:0000313" key="1">
    <source>
        <dbReference type="EMBL" id="OMJ86462.1"/>
    </source>
</evidence>